<proteinExistence type="predicted"/>
<dbReference type="PaxDb" id="29760-VIT_09s0002g06620.t01"/>
<dbReference type="EMBL" id="FN596494">
    <property type="protein sequence ID" value="CCB59594.1"/>
    <property type="molecule type" value="Genomic_DNA"/>
</dbReference>
<organism evidence="2 3">
    <name type="scientific">Vitis vinifera</name>
    <name type="common">Grape</name>
    <dbReference type="NCBI Taxonomy" id="29760"/>
    <lineage>
        <taxon>Eukaryota</taxon>
        <taxon>Viridiplantae</taxon>
        <taxon>Streptophyta</taxon>
        <taxon>Embryophyta</taxon>
        <taxon>Tracheophyta</taxon>
        <taxon>Spermatophyta</taxon>
        <taxon>Magnoliopsida</taxon>
        <taxon>eudicotyledons</taxon>
        <taxon>Gunneridae</taxon>
        <taxon>Pentapetalae</taxon>
        <taxon>rosids</taxon>
        <taxon>Vitales</taxon>
        <taxon>Vitaceae</taxon>
        <taxon>Viteae</taxon>
        <taxon>Vitis</taxon>
    </lineage>
</organism>
<dbReference type="InParanoid" id="F6HXC4"/>
<feature type="region of interest" description="Disordered" evidence="1">
    <location>
        <begin position="30"/>
        <end position="49"/>
    </location>
</feature>
<evidence type="ECO:0000313" key="3">
    <source>
        <dbReference type="Proteomes" id="UP000009183"/>
    </source>
</evidence>
<dbReference type="AlphaFoldDB" id="F6HXC4"/>
<accession>F6HXC4</accession>
<dbReference type="HOGENOM" id="CLU_3145569_0_0_1"/>
<reference evidence="3" key="1">
    <citation type="journal article" date="2007" name="Nature">
        <title>The grapevine genome sequence suggests ancestral hexaploidization in major angiosperm phyla.</title>
        <authorList>
            <consortium name="The French-Italian Public Consortium for Grapevine Genome Characterization."/>
            <person name="Jaillon O."/>
            <person name="Aury J.-M."/>
            <person name="Noel B."/>
            <person name="Policriti A."/>
            <person name="Clepet C."/>
            <person name="Casagrande A."/>
            <person name="Choisne N."/>
            <person name="Aubourg S."/>
            <person name="Vitulo N."/>
            <person name="Jubin C."/>
            <person name="Vezzi A."/>
            <person name="Legeai F."/>
            <person name="Hugueney P."/>
            <person name="Dasilva C."/>
            <person name="Horner D."/>
            <person name="Mica E."/>
            <person name="Jublot D."/>
            <person name="Poulain J."/>
            <person name="Bruyere C."/>
            <person name="Billault A."/>
            <person name="Segurens B."/>
            <person name="Gouyvenoux M."/>
            <person name="Ugarte E."/>
            <person name="Cattonaro F."/>
            <person name="Anthouard V."/>
            <person name="Vico V."/>
            <person name="Del Fabbro C."/>
            <person name="Alaux M."/>
            <person name="Di Gaspero G."/>
            <person name="Dumas V."/>
            <person name="Felice N."/>
            <person name="Paillard S."/>
            <person name="Juman I."/>
            <person name="Moroldo M."/>
            <person name="Scalabrin S."/>
            <person name="Canaguier A."/>
            <person name="Le Clainche I."/>
            <person name="Malacrida G."/>
            <person name="Durand E."/>
            <person name="Pesole G."/>
            <person name="Laucou V."/>
            <person name="Chatelet P."/>
            <person name="Merdinoglu D."/>
            <person name="Delledonne M."/>
            <person name="Pezzotti M."/>
            <person name="Lecharny A."/>
            <person name="Scarpelli C."/>
            <person name="Artiguenave F."/>
            <person name="Pe M.E."/>
            <person name="Valle G."/>
            <person name="Morgante M."/>
            <person name="Caboche M."/>
            <person name="Adam-Blondon A.-F."/>
            <person name="Weissenbach J."/>
            <person name="Quetier F."/>
            <person name="Wincker P."/>
        </authorList>
    </citation>
    <scope>NUCLEOTIDE SEQUENCE [LARGE SCALE GENOMIC DNA]</scope>
    <source>
        <strain evidence="3">cv. Pinot noir / PN40024</strain>
    </source>
</reference>
<evidence type="ECO:0000256" key="1">
    <source>
        <dbReference type="SAM" id="MobiDB-lite"/>
    </source>
</evidence>
<gene>
    <name evidence="2" type="ordered locus">VIT_09s0002g06620</name>
</gene>
<protein>
    <submittedName>
        <fullName evidence="2">Uncharacterized protein</fullName>
    </submittedName>
</protein>
<sequence length="49" mass="5545">MDEKGHKIVIKIYFFCDDFNVPMNKYHPQGGDLKGIGGNGKVKRMHGHS</sequence>
<keyword evidence="3" id="KW-1185">Reference proteome</keyword>
<name>F6HXC4_VITVI</name>
<dbReference type="Proteomes" id="UP000009183">
    <property type="component" value="Chromosome 9"/>
</dbReference>
<evidence type="ECO:0000313" key="2">
    <source>
        <dbReference type="EMBL" id="CCB59594.1"/>
    </source>
</evidence>